<dbReference type="InterPro" id="IPR048565">
    <property type="entry name" value="S1_RRP4"/>
</dbReference>
<dbReference type="GO" id="GO:0071051">
    <property type="term" value="P:poly(A)-dependent snoRNA 3'-end processing"/>
    <property type="evidence" value="ECO:0007669"/>
    <property type="project" value="TreeGrafter"/>
</dbReference>
<dbReference type="AlphaFoldDB" id="A0A2T9YSU4"/>
<accession>A0A2T9YSU4</accession>
<organism evidence="8 9">
    <name type="scientific">Smittium simulii</name>
    <dbReference type="NCBI Taxonomy" id="133385"/>
    <lineage>
        <taxon>Eukaryota</taxon>
        <taxon>Fungi</taxon>
        <taxon>Fungi incertae sedis</taxon>
        <taxon>Zoopagomycota</taxon>
        <taxon>Kickxellomycotina</taxon>
        <taxon>Harpellomycetes</taxon>
        <taxon>Harpellales</taxon>
        <taxon>Legeriomycetaceae</taxon>
        <taxon>Smittium</taxon>
    </lineage>
</organism>
<dbReference type="Pfam" id="PF15985">
    <property type="entry name" value="KH_6"/>
    <property type="match status" value="1"/>
</dbReference>
<comment type="similarity">
    <text evidence="2">Belongs to the RRP4 family.</text>
</comment>
<dbReference type="GO" id="GO:0003723">
    <property type="term" value="F:RNA binding"/>
    <property type="evidence" value="ECO:0007669"/>
    <property type="project" value="UniProtKB-KW"/>
</dbReference>
<evidence type="ECO:0000256" key="1">
    <source>
        <dbReference type="ARBA" id="ARBA00004123"/>
    </source>
</evidence>
<dbReference type="OrthoDB" id="1650at2759"/>
<dbReference type="PANTHER" id="PTHR21321:SF4">
    <property type="entry name" value="EXOSOME COMPLEX COMPONENT RRP4"/>
    <property type="match status" value="1"/>
</dbReference>
<dbReference type="GO" id="GO:0071034">
    <property type="term" value="P:CUT catabolic process"/>
    <property type="evidence" value="ECO:0007669"/>
    <property type="project" value="TreeGrafter"/>
</dbReference>
<dbReference type="GO" id="GO:0034475">
    <property type="term" value="P:U4 snRNA 3'-end processing"/>
    <property type="evidence" value="ECO:0007669"/>
    <property type="project" value="TreeGrafter"/>
</dbReference>
<dbReference type="SUPFAM" id="SSF110324">
    <property type="entry name" value="Ribosomal L27 protein-like"/>
    <property type="match status" value="1"/>
</dbReference>
<dbReference type="InterPro" id="IPR036612">
    <property type="entry name" value="KH_dom_type_1_sf"/>
</dbReference>
<dbReference type="InterPro" id="IPR003029">
    <property type="entry name" value="S1_domain"/>
</dbReference>
<feature type="domain" description="S1 motif" evidence="7">
    <location>
        <begin position="68"/>
        <end position="148"/>
    </location>
</feature>
<keyword evidence="5" id="KW-0694">RNA-binding</keyword>
<evidence type="ECO:0000313" key="9">
    <source>
        <dbReference type="Proteomes" id="UP000245383"/>
    </source>
</evidence>
<evidence type="ECO:0000259" key="7">
    <source>
        <dbReference type="SMART" id="SM00316"/>
    </source>
</evidence>
<keyword evidence="4" id="KW-0271">Exosome</keyword>
<dbReference type="InterPro" id="IPR012340">
    <property type="entry name" value="NA-bd_OB-fold"/>
</dbReference>
<protein>
    <recommendedName>
        <fullName evidence="7">S1 motif domain-containing protein</fullName>
    </recommendedName>
</protein>
<dbReference type="EMBL" id="MBFR01000058">
    <property type="protein sequence ID" value="PVU95391.1"/>
    <property type="molecule type" value="Genomic_DNA"/>
</dbReference>
<dbReference type="CDD" id="cd05789">
    <property type="entry name" value="S1_Rrp4"/>
    <property type="match status" value="1"/>
</dbReference>
<comment type="subcellular location">
    <subcellularLocation>
        <location evidence="1">Nucleus</location>
    </subcellularLocation>
</comment>
<dbReference type="Gene3D" id="2.40.50.140">
    <property type="entry name" value="Nucleic acid-binding proteins"/>
    <property type="match status" value="1"/>
</dbReference>
<proteinExistence type="inferred from homology"/>
<dbReference type="STRING" id="133385.A0A2T9YSU4"/>
<evidence type="ECO:0000256" key="4">
    <source>
        <dbReference type="ARBA" id="ARBA00022835"/>
    </source>
</evidence>
<gene>
    <name evidence="8" type="ORF">BB561_001844</name>
</gene>
<evidence type="ECO:0000256" key="2">
    <source>
        <dbReference type="ARBA" id="ARBA00009155"/>
    </source>
</evidence>
<dbReference type="InterPro" id="IPR026699">
    <property type="entry name" value="Exosome_RNA_bind1/RRP40/RRP4"/>
</dbReference>
<evidence type="ECO:0000256" key="6">
    <source>
        <dbReference type="ARBA" id="ARBA00023242"/>
    </source>
</evidence>
<evidence type="ECO:0000256" key="3">
    <source>
        <dbReference type="ARBA" id="ARBA00022552"/>
    </source>
</evidence>
<keyword evidence="6" id="KW-0539">Nucleus</keyword>
<keyword evidence="3" id="KW-0698">rRNA processing</keyword>
<dbReference type="GO" id="GO:0071035">
    <property type="term" value="P:nuclear polyadenylation-dependent rRNA catabolic process"/>
    <property type="evidence" value="ECO:0007669"/>
    <property type="project" value="TreeGrafter"/>
</dbReference>
<dbReference type="SUPFAM" id="SSF50249">
    <property type="entry name" value="Nucleic acid-binding proteins"/>
    <property type="match status" value="1"/>
</dbReference>
<dbReference type="SMART" id="SM00316">
    <property type="entry name" value="S1"/>
    <property type="match status" value="1"/>
</dbReference>
<dbReference type="SUPFAM" id="SSF54791">
    <property type="entry name" value="Eukaryotic type KH-domain (KH-domain type I)"/>
    <property type="match status" value="1"/>
</dbReference>
<dbReference type="Proteomes" id="UP000245383">
    <property type="component" value="Unassembled WGS sequence"/>
</dbReference>
<dbReference type="GO" id="GO:0000176">
    <property type="term" value="C:nuclear exosome (RNase complex)"/>
    <property type="evidence" value="ECO:0007669"/>
    <property type="project" value="TreeGrafter"/>
</dbReference>
<comment type="caution">
    <text evidence="8">The sequence shown here is derived from an EMBL/GenBank/DDBJ whole genome shotgun (WGS) entry which is preliminary data.</text>
</comment>
<dbReference type="InterPro" id="IPR004088">
    <property type="entry name" value="KH_dom_type_1"/>
</dbReference>
<dbReference type="GO" id="GO:0000177">
    <property type="term" value="C:cytoplasmic exosome (RNase complex)"/>
    <property type="evidence" value="ECO:0007669"/>
    <property type="project" value="TreeGrafter"/>
</dbReference>
<dbReference type="InterPro" id="IPR025721">
    <property type="entry name" value="Exosome_cplx_N_dom"/>
</dbReference>
<dbReference type="FunFam" id="2.40.50.140:FF:000038">
    <property type="entry name" value="Exosome complex component RRP4"/>
    <property type="match status" value="1"/>
</dbReference>
<evidence type="ECO:0000313" key="8">
    <source>
        <dbReference type="EMBL" id="PVU95391.1"/>
    </source>
</evidence>
<reference evidence="8 9" key="1">
    <citation type="journal article" date="2018" name="MBio">
        <title>Comparative Genomics Reveals the Core Gene Toolbox for the Fungus-Insect Symbiosis.</title>
        <authorList>
            <person name="Wang Y."/>
            <person name="Stata M."/>
            <person name="Wang W."/>
            <person name="Stajich J.E."/>
            <person name="White M.M."/>
            <person name="Moncalvo J.M."/>
        </authorList>
    </citation>
    <scope>NUCLEOTIDE SEQUENCE [LARGE SCALE GENOMIC DNA]</scope>
    <source>
        <strain evidence="8 9">SWE-8-4</strain>
    </source>
</reference>
<dbReference type="Pfam" id="PF14382">
    <property type="entry name" value="ECR1_N"/>
    <property type="match status" value="1"/>
</dbReference>
<dbReference type="GO" id="GO:0071028">
    <property type="term" value="P:nuclear mRNA surveillance"/>
    <property type="evidence" value="ECO:0007669"/>
    <property type="project" value="UniProtKB-ARBA"/>
</dbReference>
<dbReference type="GO" id="GO:0000467">
    <property type="term" value="P:exonucleolytic trimming to generate mature 3'-end of 5.8S rRNA from tricistronic rRNA transcript (SSU-rRNA, 5.8S rRNA, LSU-rRNA)"/>
    <property type="evidence" value="ECO:0007669"/>
    <property type="project" value="TreeGrafter"/>
</dbReference>
<keyword evidence="9" id="KW-1185">Reference proteome</keyword>
<sequence>MSELDNGNALSFSTIVTPSTLITQDAAFMKGHGTFVEKEKIYSSVSGTVDRINKLISVKSLKQRFVGEIGDTIVGRVTKLSQKRWMVDINSRQDAVLLLSSVNLPGGVQRRKSESDELQMRKFFKEGDLVFAEVQSLFGDGALSLHTRSVEYGKLRNGVMIKVNPLLVVRSRSHLHSLPCQVDVVLGVNGYIFIGKKVEKDKLEDISELLEMYSDTNDEIDELTRSNIARVYNSILILDRMLCRINDTTINCAFELGLPYQTSQLTNSEIADEIAVQVRIKIAST</sequence>
<evidence type="ECO:0000256" key="5">
    <source>
        <dbReference type="ARBA" id="ARBA00022884"/>
    </source>
</evidence>
<name>A0A2T9YSU4_9FUNG</name>
<dbReference type="Gene3D" id="2.40.50.100">
    <property type="match status" value="1"/>
</dbReference>
<dbReference type="CDD" id="cd22525">
    <property type="entry name" value="KH-I_Rrp4_eukar"/>
    <property type="match status" value="1"/>
</dbReference>
<dbReference type="PANTHER" id="PTHR21321">
    <property type="entry name" value="PNAS-3 RELATED"/>
    <property type="match status" value="1"/>
</dbReference>
<dbReference type="GO" id="GO:0071038">
    <property type="term" value="P:TRAMP-dependent tRNA surveillance pathway"/>
    <property type="evidence" value="ECO:0007669"/>
    <property type="project" value="TreeGrafter"/>
</dbReference>
<dbReference type="Pfam" id="PF21266">
    <property type="entry name" value="S1_RRP4"/>
    <property type="match status" value="1"/>
</dbReference>